<evidence type="ECO:0000259" key="1">
    <source>
        <dbReference type="Pfam" id="PF07905"/>
    </source>
</evidence>
<comment type="caution">
    <text evidence="3">The sequence shown here is derived from an EMBL/GenBank/DDBJ whole genome shotgun (WGS) entry which is preliminary data.</text>
</comment>
<dbReference type="InterPro" id="IPR042070">
    <property type="entry name" value="PucR_C-HTH_sf"/>
</dbReference>
<dbReference type="InterPro" id="IPR051448">
    <property type="entry name" value="CdaR-like_regulators"/>
</dbReference>
<dbReference type="EMBL" id="RKMH01000011">
    <property type="protein sequence ID" value="RPA58552.1"/>
    <property type="molecule type" value="Genomic_DNA"/>
</dbReference>
<dbReference type="InterPro" id="IPR025736">
    <property type="entry name" value="PucR_C-HTH_dom"/>
</dbReference>
<dbReference type="Gene3D" id="1.10.10.2840">
    <property type="entry name" value="PucR C-terminal helix-turn-helix domain"/>
    <property type="match status" value="1"/>
</dbReference>
<keyword evidence="4" id="KW-1185">Reference proteome</keyword>
<proteinExistence type="predicted"/>
<name>A0A3N4G702_9ACTN</name>
<dbReference type="Pfam" id="PF13556">
    <property type="entry name" value="HTH_30"/>
    <property type="match status" value="1"/>
</dbReference>
<organism evidence="3 4">
    <name type="scientific">Gordonia oryzae</name>
    <dbReference type="NCBI Taxonomy" id="2487349"/>
    <lineage>
        <taxon>Bacteria</taxon>
        <taxon>Bacillati</taxon>
        <taxon>Actinomycetota</taxon>
        <taxon>Actinomycetes</taxon>
        <taxon>Mycobacteriales</taxon>
        <taxon>Gordoniaceae</taxon>
        <taxon>Gordonia</taxon>
    </lineage>
</organism>
<dbReference type="Pfam" id="PF07905">
    <property type="entry name" value="PucR"/>
    <property type="match status" value="1"/>
</dbReference>
<reference evidence="3 4" key="1">
    <citation type="submission" date="2018-11" db="EMBL/GenBank/DDBJ databases">
        <title>Draft genome sequence of Gordonia sp. RS15-1S isolated from rice stems.</title>
        <authorList>
            <person name="Muangham S."/>
        </authorList>
    </citation>
    <scope>NUCLEOTIDE SEQUENCE [LARGE SCALE GENOMIC DNA]</scope>
    <source>
        <strain evidence="3 4">RS15-1S</strain>
    </source>
</reference>
<protein>
    <submittedName>
        <fullName evidence="3">PucR family transcriptional regulator</fullName>
    </submittedName>
</protein>
<gene>
    <name evidence="3" type="ORF">EF294_15410</name>
</gene>
<accession>A0A3N4G702</accession>
<evidence type="ECO:0000259" key="2">
    <source>
        <dbReference type="Pfam" id="PF13556"/>
    </source>
</evidence>
<dbReference type="InterPro" id="IPR012914">
    <property type="entry name" value="PucR_dom"/>
</dbReference>
<dbReference type="Proteomes" id="UP000267536">
    <property type="component" value="Unassembled WGS sequence"/>
</dbReference>
<dbReference type="AlphaFoldDB" id="A0A3N4G702"/>
<evidence type="ECO:0000313" key="4">
    <source>
        <dbReference type="Proteomes" id="UP000267536"/>
    </source>
</evidence>
<dbReference type="RefSeq" id="WP_123931575.1">
    <property type="nucleotide sequence ID" value="NZ_JBPSDP010000011.1"/>
</dbReference>
<dbReference type="PANTHER" id="PTHR33744">
    <property type="entry name" value="CARBOHYDRATE DIACID REGULATOR"/>
    <property type="match status" value="1"/>
</dbReference>
<dbReference type="OrthoDB" id="8026818at2"/>
<sequence length="548" mass="57517">MPSGAPVLNRQFVRTRVSLNGHIVSVVSESSLPAAPSLTLRHMIETHLAAAGPRVLTAHDRLDTAVSWVHSSEIFEIGPLLTGGELLLTTGLGLAGLDAGTRRHYVRDLAERGVAGLAFEVGRSFNAVPEEMIREGSAAHLPIIELSRIVPFIEVCRTATTEIVSQEVGDLRLRSGLDATLHDDLARGAAAAMIEHIAEVTGTPLVVVGSGGALLAVHGVDDDRAAWRVVDGAIAAQPITLRGREIGQVFAGPSASSIPAARVQALLGVGVGPLAAVLTRSDRRSSIGAQLVAELVDRRPLRRADLLARLSTSGLPVGDKSVLVPVAGHAPDTRMVETVLSAATDLGGLVHATVDATVFGLVLTTDAGFTDPAEQVRTALADDPRRLGRLTVVVGNPCPLADTSAGPGLALTLADELRICSERLGVAVELRSAGSTAADIRAARELVCDAAARELSDGLRSELSRIIAPLVRQDAASSSQLVHTLEVHLTHGCSATRSAETLHIGRQSLYQRLDRIRALLGFDPTAPAMYASILLAINVLHSRTVDQR</sequence>
<dbReference type="PANTHER" id="PTHR33744:SF1">
    <property type="entry name" value="DNA-BINDING TRANSCRIPTIONAL ACTIVATOR ADER"/>
    <property type="match status" value="1"/>
</dbReference>
<feature type="domain" description="PucR C-terminal helix-turn-helix" evidence="2">
    <location>
        <begin position="481"/>
        <end position="538"/>
    </location>
</feature>
<feature type="domain" description="Purine catabolism PurC-like" evidence="1">
    <location>
        <begin position="51"/>
        <end position="163"/>
    </location>
</feature>
<evidence type="ECO:0000313" key="3">
    <source>
        <dbReference type="EMBL" id="RPA58552.1"/>
    </source>
</evidence>